<protein>
    <recommendedName>
        <fullName evidence="4">Dynamin family protein</fullName>
    </recommendedName>
</protein>
<reference evidence="2 3" key="1">
    <citation type="submission" date="2019-10" db="EMBL/GenBank/DDBJ databases">
        <title>Epibacterium sp. nov., isolated from seawater.</title>
        <authorList>
            <person name="Zhang X."/>
            <person name="Li N."/>
        </authorList>
    </citation>
    <scope>NUCLEOTIDE SEQUENCE [LARGE SCALE GENOMIC DNA]</scope>
    <source>
        <strain evidence="2 3">SM1979</strain>
    </source>
</reference>
<evidence type="ECO:0000313" key="2">
    <source>
        <dbReference type="EMBL" id="MQQ09012.1"/>
    </source>
</evidence>
<evidence type="ECO:0000313" key="3">
    <source>
        <dbReference type="Proteomes" id="UP000444174"/>
    </source>
</evidence>
<dbReference type="SUPFAM" id="SSF52540">
    <property type="entry name" value="P-loop containing nucleoside triphosphate hydrolases"/>
    <property type="match status" value="1"/>
</dbReference>
<dbReference type="Proteomes" id="UP000444174">
    <property type="component" value="Unassembled WGS sequence"/>
</dbReference>
<proteinExistence type="predicted"/>
<organism evidence="2 3">
    <name type="scientific">Tritonibacter litoralis</name>
    <dbReference type="NCBI Taxonomy" id="2662264"/>
    <lineage>
        <taxon>Bacteria</taxon>
        <taxon>Pseudomonadati</taxon>
        <taxon>Pseudomonadota</taxon>
        <taxon>Alphaproteobacteria</taxon>
        <taxon>Rhodobacterales</taxon>
        <taxon>Paracoccaceae</taxon>
        <taxon>Tritonibacter</taxon>
    </lineage>
</organism>
<dbReference type="RefSeq" id="WP_153215959.1">
    <property type="nucleotide sequence ID" value="NZ_WIBF01000006.1"/>
</dbReference>
<feature type="compositionally biased region" description="Low complexity" evidence="1">
    <location>
        <begin position="1"/>
        <end position="15"/>
    </location>
</feature>
<accession>A0A843YIC0</accession>
<evidence type="ECO:0000256" key="1">
    <source>
        <dbReference type="SAM" id="MobiDB-lite"/>
    </source>
</evidence>
<name>A0A843YIC0_9RHOB</name>
<sequence length="461" mass="48869">MTQTLTQTAHAQTGANTGANPGPNHGSDFEDAPDFAPDGAPALEAQLRTALAAPGVAPDLATRGARLLARLTRPVQVVVVGDAGCGKSAVIDMLLGTQVAGLVNRLALVELAYGAEPQVRFEDANGDGALCPGTLGDYEIPPGTLSARQMLPLPMLKSLHLTEITLAGDLNQRRTLLRHAVEYGDVILWCSPAFETDEQTLWAEVPERKRDNGFLVLTLADQQIMRGSLPETVARLAPVVEESFWGLYPVAARQGLQAKGGAPGADRQLWRACGGQRLAEDLRRRVAQGRQATQDQAEALLWQLTLPDPAQATGQNPVSVPAPDPAPRSHSRPHTQQPPEAAPQPNPSENRGAAVLEQALGQLQSQAEAMLADAGDDPKSAKVLDHCLLAVRDMAEVLVNAPGDGPALKAAREASQDGEEMVMLLQLEQDEEAAVDAVTLLLQLKKELSDPALPAKPGVRS</sequence>
<keyword evidence="3" id="KW-1185">Reference proteome</keyword>
<feature type="region of interest" description="Disordered" evidence="1">
    <location>
        <begin position="309"/>
        <end position="350"/>
    </location>
</feature>
<dbReference type="AlphaFoldDB" id="A0A843YIC0"/>
<dbReference type="InterPro" id="IPR027417">
    <property type="entry name" value="P-loop_NTPase"/>
</dbReference>
<comment type="caution">
    <text evidence="2">The sequence shown here is derived from an EMBL/GenBank/DDBJ whole genome shotgun (WGS) entry which is preliminary data.</text>
</comment>
<evidence type="ECO:0008006" key="4">
    <source>
        <dbReference type="Google" id="ProtNLM"/>
    </source>
</evidence>
<dbReference type="EMBL" id="WIBF01000006">
    <property type="protein sequence ID" value="MQQ09012.1"/>
    <property type="molecule type" value="Genomic_DNA"/>
</dbReference>
<feature type="region of interest" description="Disordered" evidence="1">
    <location>
        <begin position="1"/>
        <end position="39"/>
    </location>
</feature>
<gene>
    <name evidence="2" type="ORF">GFB49_11150</name>
</gene>